<gene>
    <name evidence="1" type="ORF">ERS137939_01963</name>
</gene>
<proteinExistence type="predicted"/>
<dbReference type="EMBL" id="CPZF01000004">
    <property type="protein sequence ID" value="CNF63046.1"/>
    <property type="molecule type" value="Genomic_DNA"/>
</dbReference>
<organism evidence="1 2">
    <name type="scientific">Yersinia enterocolitica</name>
    <dbReference type="NCBI Taxonomy" id="630"/>
    <lineage>
        <taxon>Bacteria</taxon>
        <taxon>Pseudomonadati</taxon>
        <taxon>Pseudomonadota</taxon>
        <taxon>Gammaproteobacteria</taxon>
        <taxon>Enterobacterales</taxon>
        <taxon>Yersiniaceae</taxon>
        <taxon>Yersinia</taxon>
    </lineage>
</organism>
<sequence length="214" mass="24268">MTSAKELATKMADSINLKSGFLRSFAGGALELPVDLYYLGYDFLDTDNRWANSIDKERCIRLVKRGFANGVNLEKIANIIFTRYLDKVDADKLKNIAINGSASIAGSMVANRLVLGNIGAIFARNLIAKMLIGFSFTTILSIGAVQSRAVYTSRELSMRDPELYAYLNRLGDLDLLYFLVEKRIRPFEDATALWSRNRQLFDEVTKYFFQKVRY</sequence>
<protein>
    <submittedName>
        <fullName evidence="1">Uncharacterized protein</fullName>
    </submittedName>
</protein>
<dbReference type="Proteomes" id="UP000041356">
    <property type="component" value="Unassembled WGS sequence"/>
</dbReference>
<accession>A0A9P1PV66</accession>
<name>A0A9P1PV66_YEREN</name>
<reference evidence="1 2" key="1">
    <citation type="submission" date="2015-03" db="EMBL/GenBank/DDBJ databases">
        <authorList>
            <consortium name="Pathogen Informatics"/>
            <person name="Murphy D."/>
        </authorList>
    </citation>
    <scope>NUCLEOTIDE SEQUENCE [LARGE SCALE GENOMIC DNA]</scope>
    <source>
        <strain evidence="1 2">IP27818</strain>
    </source>
</reference>
<dbReference type="AlphaFoldDB" id="A0A9P1PV66"/>
<dbReference type="RefSeq" id="WP_050130791.1">
    <property type="nucleotide sequence ID" value="NZ_CPZF01000004.1"/>
</dbReference>
<evidence type="ECO:0000313" key="1">
    <source>
        <dbReference type="EMBL" id="CNF63046.1"/>
    </source>
</evidence>
<evidence type="ECO:0000313" key="2">
    <source>
        <dbReference type="Proteomes" id="UP000041356"/>
    </source>
</evidence>
<comment type="caution">
    <text evidence="1">The sequence shown here is derived from an EMBL/GenBank/DDBJ whole genome shotgun (WGS) entry which is preliminary data.</text>
</comment>